<sequence length="281" mass="32290">MERQTTNMREAVPVDKRVAVALYKLCSSAEDRTIAHLFDMGRSTVNIIYREFCELWWLRWQLEMPEWVKKVTGNDMENRIGFHQILARHNVILLALVDHYYVFPYTDVGSPGRCHDAHVYHQSGLSRLLAEHTFRQPTTLIRGVAVPQLILCDQAFLLTPNLIKSFASTSSSEEQNHFNYVQLKSCRTVENVFGRLKACFRFVMKGMESDIGNVPVIIRVCCVLNNIGEHFGDAASWQWIGEAQLYDTIFQHPTHTTDALIATGRNIRAAVAMHFHQQMDH</sequence>
<organism evidence="1 2">
    <name type="scientific">Dermacentor silvarum</name>
    <name type="common">Tick</name>
    <dbReference type="NCBI Taxonomy" id="543639"/>
    <lineage>
        <taxon>Eukaryota</taxon>
        <taxon>Metazoa</taxon>
        <taxon>Ecdysozoa</taxon>
        <taxon>Arthropoda</taxon>
        <taxon>Chelicerata</taxon>
        <taxon>Arachnida</taxon>
        <taxon>Acari</taxon>
        <taxon>Parasitiformes</taxon>
        <taxon>Ixodida</taxon>
        <taxon>Ixodoidea</taxon>
        <taxon>Ixodidae</taxon>
        <taxon>Rhipicephalinae</taxon>
        <taxon>Dermacentor</taxon>
    </lineage>
</organism>
<comment type="caution">
    <text evidence="1">The sequence shown here is derived from an EMBL/GenBank/DDBJ whole genome shotgun (WGS) entry which is preliminary data.</text>
</comment>
<evidence type="ECO:0000313" key="1">
    <source>
        <dbReference type="EMBL" id="KAH7949416.1"/>
    </source>
</evidence>
<reference evidence="1" key="1">
    <citation type="submission" date="2020-05" db="EMBL/GenBank/DDBJ databases">
        <title>Large-scale comparative analyses of tick genomes elucidate their genetic diversity and vector capacities.</title>
        <authorList>
            <person name="Jia N."/>
            <person name="Wang J."/>
            <person name="Shi W."/>
            <person name="Du L."/>
            <person name="Sun Y."/>
            <person name="Zhan W."/>
            <person name="Jiang J."/>
            <person name="Wang Q."/>
            <person name="Zhang B."/>
            <person name="Ji P."/>
            <person name="Sakyi L.B."/>
            <person name="Cui X."/>
            <person name="Yuan T."/>
            <person name="Jiang B."/>
            <person name="Yang W."/>
            <person name="Lam T.T.-Y."/>
            <person name="Chang Q."/>
            <person name="Ding S."/>
            <person name="Wang X."/>
            <person name="Zhu J."/>
            <person name="Ruan X."/>
            <person name="Zhao L."/>
            <person name="Wei J."/>
            <person name="Que T."/>
            <person name="Du C."/>
            <person name="Cheng J."/>
            <person name="Dai P."/>
            <person name="Han X."/>
            <person name="Huang E."/>
            <person name="Gao Y."/>
            <person name="Liu J."/>
            <person name="Shao H."/>
            <person name="Ye R."/>
            <person name="Li L."/>
            <person name="Wei W."/>
            <person name="Wang X."/>
            <person name="Wang C."/>
            <person name="Yang T."/>
            <person name="Huo Q."/>
            <person name="Li W."/>
            <person name="Guo W."/>
            <person name="Chen H."/>
            <person name="Zhou L."/>
            <person name="Ni X."/>
            <person name="Tian J."/>
            <person name="Zhou Y."/>
            <person name="Sheng Y."/>
            <person name="Liu T."/>
            <person name="Pan Y."/>
            <person name="Xia L."/>
            <person name="Li J."/>
            <person name="Zhao F."/>
            <person name="Cao W."/>
        </authorList>
    </citation>
    <scope>NUCLEOTIDE SEQUENCE</scope>
    <source>
        <strain evidence="1">Dsil-2018</strain>
    </source>
</reference>
<gene>
    <name evidence="1" type="ORF">HPB49_009404</name>
</gene>
<protein>
    <submittedName>
        <fullName evidence="1">Uncharacterized protein</fullName>
    </submittedName>
</protein>
<evidence type="ECO:0000313" key="2">
    <source>
        <dbReference type="Proteomes" id="UP000821865"/>
    </source>
</evidence>
<proteinExistence type="predicted"/>
<accession>A0ACB8CQK7</accession>
<name>A0ACB8CQK7_DERSI</name>
<dbReference type="Proteomes" id="UP000821865">
    <property type="component" value="Chromosome 5"/>
</dbReference>
<keyword evidence="2" id="KW-1185">Reference proteome</keyword>
<dbReference type="EMBL" id="CM023474">
    <property type="protein sequence ID" value="KAH7949416.1"/>
    <property type="molecule type" value="Genomic_DNA"/>
</dbReference>